<evidence type="ECO:0000256" key="5">
    <source>
        <dbReference type="ARBA" id="ARBA00022859"/>
    </source>
</evidence>
<evidence type="ECO:0000256" key="4">
    <source>
        <dbReference type="ARBA" id="ARBA00022843"/>
    </source>
</evidence>
<protein>
    <recommendedName>
        <fullName evidence="7">Caspase recruitment domain-containing protein</fullName>
    </recommendedName>
</protein>
<dbReference type="InParanoid" id="H2Y3B7"/>
<name>H2Y3B7_CIOIN</name>
<keyword evidence="2" id="KW-0597">Phosphoprotein</keyword>
<keyword evidence="9" id="KW-1185">Reference proteome</keyword>
<organism evidence="8 9">
    <name type="scientific">Ciona intestinalis</name>
    <name type="common">Transparent sea squirt</name>
    <name type="synonym">Ascidia intestinalis</name>
    <dbReference type="NCBI Taxonomy" id="7719"/>
    <lineage>
        <taxon>Eukaryota</taxon>
        <taxon>Metazoa</taxon>
        <taxon>Chordata</taxon>
        <taxon>Tunicata</taxon>
        <taxon>Ascidiacea</taxon>
        <taxon>Phlebobranchia</taxon>
        <taxon>Cionidae</taxon>
        <taxon>Ciona</taxon>
    </lineage>
</organism>
<keyword evidence="3" id="KW-0399">Innate immunity</keyword>
<evidence type="ECO:0000256" key="2">
    <source>
        <dbReference type="ARBA" id="ARBA00022553"/>
    </source>
</evidence>
<feature type="region of interest" description="Disordered" evidence="6">
    <location>
        <begin position="160"/>
        <end position="241"/>
    </location>
</feature>
<dbReference type="InterPro" id="IPR031964">
    <property type="entry name" value="CARD_dom"/>
</dbReference>
<reference evidence="8" key="3">
    <citation type="submission" date="2025-08" db="UniProtKB">
        <authorList>
            <consortium name="Ensembl"/>
        </authorList>
    </citation>
    <scope>IDENTIFICATION</scope>
</reference>
<feature type="compositionally biased region" description="Polar residues" evidence="6">
    <location>
        <begin position="115"/>
        <end position="130"/>
    </location>
</feature>
<evidence type="ECO:0000313" key="9">
    <source>
        <dbReference type="Proteomes" id="UP000008144"/>
    </source>
</evidence>
<reference evidence="8" key="2">
    <citation type="journal article" date="2008" name="Genome Biol.">
        <title>Improved genome assembly and evidence-based global gene model set for the chordate Ciona intestinalis: new insight into intron and operon populations.</title>
        <authorList>
            <person name="Satou Y."/>
            <person name="Mineta K."/>
            <person name="Ogasawara M."/>
            <person name="Sasakura Y."/>
            <person name="Shoguchi E."/>
            <person name="Ueno K."/>
            <person name="Yamada L."/>
            <person name="Matsumoto J."/>
            <person name="Wasserscheid J."/>
            <person name="Dewar K."/>
            <person name="Wiley G.B."/>
            <person name="Macmil S.L."/>
            <person name="Roe B.A."/>
            <person name="Zeller R.W."/>
            <person name="Hastings K.E."/>
            <person name="Lemaire P."/>
            <person name="Lindquist E."/>
            <person name="Endo T."/>
            <person name="Hotta K."/>
            <person name="Inaba K."/>
        </authorList>
    </citation>
    <scope>NUCLEOTIDE SEQUENCE [LARGE SCALE GENOMIC DNA]</scope>
    <source>
        <strain evidence="8">wild type</strain>
    </source>
</reference>
<evidence type="ECO:0000256" key="1">
    <source>
        <dbReference type="ARBA" id="ARBA00022499"/>
    </source>
</evidence>
<feature type="compositionally biased region" description="Polar residues" evidence="6">
    <location>
        <begin position="174"/>
        <end position="224"/>
    </location>
</feature>
<dbReference type="Ensembl" id="ENSCINT00000036626.1">
    <property type="protein sequence ID" value="ENSCINP00000036402.1"/>
    <property type="gene ID" value="ENSCING00000024072.1"/>
</dbReference>
<dbReference type="InterPro" id="IPR011029">
    <property type="entry name" value="DEATH-like_dom_sf"/>
</dbReference>
<evidence type="ECO:0000256" key="6">
    <source>
        <dbReference type="SAM" id="MobiDB-lite"/>
    </source>
</evidence>
<reference evidence="8" key="4">
    <citation type="submission" date="2025-09" db="UniProtKB">
        <authorList>
            <consortium name="Ensembl"/>
        </authorList>
    </citation>
    <scope>IDENTIFICATION</scope>
</reference>
<dbReference type="EMBL" id="EAAA01000276">
    <property type="status" value="NOT_ANNOTATED_CDS"/>
    <property type="molecule type" value="Genomic_DNA"/>
</dbReference>
<dbReference type="Pfam" id="PF16739">
    <property type="entry name" value="CARD_2"/>
    <property type="match status" value="1"/>
</dbReference>
<dbReference type="Proteomes" id="UP000008144">
    <property type="component" value="Chromosome 1"/>
</dbReference>
<feature type="region of interest" description="Disordered" evidence="6">
    <location>
        <begin position="95"/>
        <end position="148"/>
    </location>
</feature>
<keyword evidence="1" id="KW-1017">Isopeptide bond</keyword>
<proteinExistence type="predicted"/>
<reference evidence="9" key="1">
    <citation type="journal article" date="2002" name="Science">
        <title>The draft genome of Ciona intestinalis: insights into chordate and vertebrate origins.</title>
        <authorList>
            <person name="Dehal P."/>
            <person name="Satou Y."/>
            <person name="Campbell R.K."/>
            <person name="Chapman J."/>
            <person name="Degnan B."/>
            <person name="De Tomaso A."/>
            <person name="Davidson B."/>
            <person name="Di Gregorio A."/>
            <person name="Gelpke M."/>
            <person name="Goodstein D.M."/>
            <person name="Harafuji N."/>
            <person name="Hastings K.E."/>
            <person name="Ho I."/>
            <person name="Hotta K."/>
            <person name="Huang W."/>
            <person name="Kawashima T."/>
            <person name="Lemaire P."/>
            <person name="Martinez D."/>
            <person name="Meinertzhagen I.A."/>
            <person name="Necula S."/>
            <person name="Nonaka M."/>
            <person name="Putnam N."/>
            <person name="Rash S."/>
            <person name="Saiga H."/>
            <person name="Satake M."/>
            <person name="Terry A."/>
            <person name="Yamada L."/>
            <person name="Wang H.G."/>
            <person name="Awazu S."/>
            <person name="Azumi K."/>
            <person name="Boore J."/>
            <person name="Branno M."/>
            <person name="Chin-Bow S."/>
            <person name="DeSantis R."/>
            <person name="Doyle S."/>
            <person name="Francino P."/>
            <person name="Keys D.N."/>
            <person name="Haga S."/>
            <person name="Hayashi H."/>
            <person name="Hino K."/>
            <person name="Imai K.S."/>
            <person name="Inaba K."/>
            <person name="Kano S."/>
            <person name="Kobayashi K."/>
            <person name="Kobayashi M."/>
            <person name="Lee B.I."/>
            <person name="Makabe K.W."/>
            <person name="Manohar C."/>
            <person name="Matassi G."/>
            <person name="Medina M."/>
            <person name="Mochizuki Y."/>
            <person name="Mount S."/>
            <person name="Morishita T."/>
            <person name="Miura S."/>
            <person name="Nakayama A."/>
            <person name="Nishizaka S."/>
            <person name="Nomoto H."/>
            <person name="Ohta F."/>
            <person name="Oishi K."/>
            <person name="Rigoutsos I."/>
            <person name="Sano M."/>
            <person name="Sasaki A."/>
            <person name="Sasakura Y."/>
            <person name="Shoguchi E."/>
            <person name="Shin-i T."/>
            <person name="Spagnuolo A."/>
            <person name="Stainier D."/>
            <person name="Suzuki M.M."/>
            <person name="Tassy O."/>
            <person name="Takatori N."/>
            <person name="Tokuoka M."/>
            <person name="Yagi K."/>
            <person name="Yoshizaki F."/>
            <person name="Wada S."/>
            <person name="Zhang C."/>
            <person name="Hyatt P.D."/>
            <person name="Larimer F."/>
            <person name="Detter C."/>
            <person name="Doggett N."/>
            <person name="Glavina T."/>
            <person name="Hawkins T."/>
            <person name="Richardson P."/>
            <person name="Lucas S."/>
            <person name="Kohara Y."/>
            <person name="Levine M."/>
            <person name="Satoh N."/>
            <person name="Rokhsar D.S."/>
        </authorList>
    </citation>
    <scope>NUCLEOTIDE SEQUENCE [LARGE SCALE GENOMIC DNA]</scope>
</reference>
<evidence type="ECO:0000313" key="8">
    <source>
        <dbReference type="Ensembl" id="ENSCINP00000036402.1"/>
    </source>
</evidence>
<dbReference type="CDD" id="cd01671">
    <property type="entry name" value="CARD"/>
    <property type="match status" value="1"/>
</dbReference>
<keyword evidence="5" id="KW-0391">Immunity</keyword>
<dbReference type="AlphaFoldDB" id="H2Y3B7"/>
<sequence>MDTVLRKKVSEIKTKRILLKQMHCIDVLDHMDCIYIAKKQRLKQVDHNDGQIRSNSEFLDIAPTYAGWAKQFLDALYETNQKYLADMLLPLEGYSPPISDNDLTPDEHPDPPNFPQNRSEAPPSYENTFPNMVANPNHRSYNSDQGEEMKNLQRKFKSNQLSQNLTESEAVPISEQSNADQMRLDSCSQSDNQTNETLSAFNFPNTTSFNNASRDTSTSFNNASRDTDSKSSYKAKNLNAV</sequence>
<dbReference type="GO" id="GO:0005737">
    <property type="term" value="C:cytoplasm"/>
    <property type="evidence" value="ECO:0007669"/>
    <property type="project" value="UniProtKB-ARBA"/>
</dbReference>
<dbReference type="HOGENOM" id="CLU_1153881_0_0_1"/>
<dbReference type="Gene3D" id="1.10.533.10">
    <property type="entry name" value="Death Domain, Fas"/>
    <property type="match status" value="1"/>
</dbReference>
<evidence type="ECO:0000259" key="7">
    <source>
        <dbReference type="Pfam" id="PF16739"/>
    </source>
</evidence>
<keyword evidence="4" id="KW-0832">Ubl conjugation</keyword>
<dbReference type="GO" id="GO:0045087">
    <property type="term" value="P:innate immune response"/>
    <property type="evidence" value="ECO:0007669"/>
    <property type="project" value="UniProtKB-KW"/>
</dbReference>
<feature type="compositionally biased region" description="Polar residues" evidence="6">
    <location>
        <begin position="232"/>
        <end position="241"/>
    </location>
</feature>
<accession>H2Y3B7</accession>
<evidence type="ECO:0000256" key="3">
    <source>
        <dbReference type="ARBA" id="ARBA00022588"/>
    </source>
</evidence>
<feature type="domain" description="Caspase recruitment" evidence="7">
    <location>
        <begin position="12"/>
        <end position="88"/>
    </location>
</feature>